<gene>
    <name evidence="13" type="primary">ATG4</name>
    <name evidence="13" type="ORF">IWW39_004523</name>
</gene>
<dbReference type="Proteomes" id="UP001151516">
    <property type="component" value="Unassembled WGS sequence"/>
</dbReference>
<keyword evidence="10" id="KW-0539">Nucleus</keyword>
<protein>
    <recommendedName>
        <fullName evidence="10">Cysteine protease</fullName>
        <ecNumber evidence="10">3.4.22.-</ecNumber>
    </recommendedName>
</protein>
<dbReference type="InterPro" id="IPR046792">
    <property type="entry name" value="Peptidase_C54_cat"/>
</dbReference>
<dbReference type="AlphaFoldDB" id="A0A9W8GJ86"/>
<evidence type="ECO:0000256" key="7">
    <source>
        <dbReference type="ARBA" id="ARBA00022927"/>
    </source>
</evidence>
<comment type="caution">
    <text evidence="13">The sequence shown here is derived from an EMBL/GenBank/DDBJ whole genome shotgun (WGS) entry which is preliminary data.</text>
</comment>
<dbReference type="GO" id="GO:0000423">
    <property type="term" value="P:mitophagy"/>
    <property type="evidence" value="ECO:0007669"/>
    <property type="project" value="TreeGrafter"/>
</dbReference>
<comment type="subcellular location">
    <subcellularLocation>
        <location evidence="10">Nucleus</location>
    </subcellularLocation>
    <subcellularLocation>
        <location evidence="10">Cytoplasm</location>
    </subcellularLocation>
</comment>
<keyword evidence="6" id="KW-0788">Thiol protease</keyword>
<keyword evidence="4 10" id="KW-0645">Protease</keyword>
<dbReference type="GO" id="GO:0005634">
    <property type="term" value="C:nucleus"/>
    <property type="evidence" value="ECO:0007669"/>
    <property type="project" value="UniProtKB-SubCell"/>
</dbReference>
<dbReference type="GO" id="GO:0004197">
    <property type="term" value="F:cysteine-type endopeptidase activity"/>
    <property type="evidence" value="ECO:0007669"/>
    <property type="project" value="TreeGrafter"/>
</dbReference>
<dbReference type="GO" id="GO:0035973">
    <property type="term" value="P:aggrephagy"/>
    <property type="evidence" value="ECO:0007669"/>
    <property type="project" value="TreeGrafter"/>
</dbReference>
<dbReference type="GO" id="GO:0034727">
    <property type="term" value="P:piecemeal microautophagy of the nucleus"/>
    <property type="evidence" value="ECO:0007669"/>
    <property type="project" value="TreeGrafter"/>
</dbReference>
<feature type="compositionally biased region" description="Acidic residues" evidence="11">
    <location>
        <begin position="476"/>
        <end position="486"/>
    </location>
</feature>
<dbReference type="InterPro" id="IPR038765">
    <property type="entry name" value="Papain-like_cys_pep_sf"/>
</dbReference>
<keyword evidence="14" id="KW-1185">Reference proteome</keyword>
<dbReference type="PANTHER" id="PTHR22624">
    <property type="entry name" value="CYSTEINE PROTEASE ATG4"/>
    <property type="match status" value="1"/>
</dbReference>
<dbReference type="SUPFAM" id="SSF54001">
    <property type="entry name" value="Cysteine proteinases"/>
    <property type="match status" value="1"/>
</dbReference>
<comment type="function">
    <text evidence="10">Required for selective autophagic degradation of the nucleus (nucleophagy) as well as for mitophagy which contributes to regulate mitochondrial quantity and quality by eliminating the mitochondria to a basal level to fulfill cellular energy requirements and preventing excess ROS production.</text>
</comment>
<evidence type="ECO:0000256" key="4">
    <source>
        <dbReference type="ARBA" id="ARBA00022670"/>
    </source>
</evidence>
<dbReference type="OrthoDB" id="2960936at2759"/>
<dbReference type="GO" id="GO:0015031">
    <property type="term" value="P:protein transport"/>
    <property type="evidence" value="ECO:0007669"/>
    <property type="project" value="UniProtKB-KW"/>
</dbReference>
<feature type="region of interest" description="Disordered" evidence="11">
    <location>
        <begin position="427"/>
        <end position="486"/>
    </location>
</feature>
<keyword evidence="2" id="KW-0813">Transport</keyword>
<name>A0A9W8GJ86_9FUNG</name>
<feature type="compositionally biased region" description="Polar residues" evidence="11">
    <location>
        <begin position="38"/>
        <end position="54"/>
    </location>
</feature>
<evidence type="ECO:0000256" key="2">
    <source>
        <dbReference type="ARBA" id="ARBA00022448"/>
    </source>
</evidence>
<dbReference type="GO" id="GO:0019786">
    <property type="term" value="F:protein-phosphatidylethanolamide deconjugating activity"/>
    <property type="evidence" value="ECO:0007669"/>
    <property type="project" value="InterPro"/>
</dbReference>
<evidence type="ECO:0000313" key="14">
    <source>
        <dbReference type="Proteomes" id="UP001151516"/>
    </source>
</evidence>
<keyword evidence="8" id="KW-0072">Autophagy</keyword>
<evidence type="ECO:0000259" key="12">
    <source>
        <dbReference type="Pfam" id="PF03416"/>
    </source>
</evidence>
<reference evidence="13" key="1">
    <citation type="submission" date="2022-07" db="EMBL/GenBank/DDBJ databases">
        <title>Phylogenomic reconstructions and comparative analyses of Kickxellomycotina fungi.</title>
        <authorList>
            <person name="Reynolds N.K."/>
            <person name="Stajich J.E."/>
            <person name="Barry K."/>
            <person name="Grigoriev I.V."/>
            <person name="Crous P."/>
            <person name="Smith M.E."/>
        </authorList>
    </citation>
    <scope>NUCLEOTIDE SEQUENCE</scope>
    <source>
        <strain evidence="13">CBS 109367</strain>
    </source>
</reference>
<feature type="domain" description="Peptidase C54 catalytic" evidence="12">
    <location>
        <begin position="138"/>
        <end position="405"/>
    </location>
</feature>
<dbReference type="GO" id="GO:0000045">
    <property type="term" value="P:autophagosome assembly"/>
    <property type="evidence" value="ECO:0007669"/>
    <property type="project" value="TreeGrafter"/>
</dbReference>
<dbReference type="GO" id="GO:0005737">
    <property type="term" value="C:cytoplasm"/>
    <property type="evidence" value="ECO:0007669"/>
    <property type="project" value="UniProtKB-SubCell"/>
</dbReference>
<evidence type="ECO:0000256" key="3">
    <source>
        <dbReference type="ARBA" id="ARBA00022490"/>
    </source>
</evidence>
<evidence type="ECO:0000313" key="13">
    <source>
        <dbReference type="EMBL" id="KAJ2685047.1"/>
    </source>
</evidence>
<evidence type="ECO:0000256" key="10">
    <source>
        <dbReference type="RuleBase" id="RU363115"/>
    </source>
</evidence>
<evidence type="ECO:0000256" key="1">
    <source>
        <dbReference type="ARBA" id="ARBA00010958"/>
    </source>
</evidence>
<feature type="region of interest" description="Disordered" evidence="11">
    <location>
        <begin position="1"/>
        <end position="57"/>
    </location>
</feature>
<keyword evidence="7" id="KW-0653">Protein transport</keyword>
<proteinExistence type="inferred from homology"/>
<keyword evidence="5 10" id="KW-0378">Hydrolase</keyword>
<feature type="compositionally biased region" description="Low complexity" evidence="11">
    <location>
        <begin position="10"/>
        <end position="33"/>
    </location>
</feature>
<dbReference type="Pfam" id="PF03416">
    <property type="entry name" value="Peptidase_C54"/>
    <property type="match status" value="1"/>
</dbReference>
<feature type="compositionally biased region" description="Polar residues" evidence="11">
    <location>
        <begin position="430"/>
        <end position="440"/>
    </location>
</feature>
<evidence type="ECO:0000256" key="8">
    <source>
        <dbReference type="ARBA" id="ARBA00023006"/>
    </source>
</evidence>
<dbReference type="GO" id="GO:0016485">
    <property type="term" value="P:protein processing"/>
    <property type="evidence" value="ECO:0007669"/>
    <property type="project" value="TreeGrafter"/>
</dbReference>
<evidence type="ECO:0000256" key="5">
    <source>
        <dbReference type="ARBA" id="ARBA00022801"/>
    </source>
</evidence>
<dbReference type="EMBL" id="JANBTX010000173">
    <property type="protein sequence ID" value="KAJ2685047.1"/>
    <property type="molecule type" value="Genomic_DNA"/>
</dbReference>
<sequence length="486" mass="52887">MTVTGDVKPSTDTASAAAASVSESNTSTSIVSAKEGSCTPQVAGTGESGPSQPDKSQHIGERLVGMSSENAPDLALFRNQVVNTLREWYVLASDSIASLLEGRSLQNPAKDLWLLGKHYELGEQVDEQAWEGAGYSAEVLGDFSRLIWCTYRSQYPPIAPSAFTTDAGWGCMLRAGQTLLAQALQLHHFGRDWSFSWDGALDEDVRRRELYTDIVKQFFDDYSSSSTFSIHRMASLGKQFEGKDIGEWFGPYGTAAIIRELARQAAHELSVYTTTDGVVYLADICEHDFKPTLILVASMLGIDRVNPVYYPFIQASLTLPQSAGVAGGRPSSALYFAGFQGDELLYLDPHFTRPAVARRPEDRYSQSDLASYSCNVPRRIALNRLDPCMVFGYYCGTLESLIDLRSRIELLADDGMRTIMSFDNGHAPTATLSAPGTPRSQGGGGSLLKKLPPSCSDSEESAGPRSGSGEVVLEGECSEEEWVTEL</sequence>
<dbReference type="PANTHER" id="PTHR22624:SF49">
    <property type="entry name" value="CYSTEINE PROTEASE"/>
    <property type="match status" value="1"/>
</dbReference>
<evidence type="ECO:0000256" key="9">
    <source>
        <dbReference type="ARBA" id="ARBA00029362"/>
    </source>
</evidence>
<accession>A0A9W8GJ86</accession>
<evidence type="ECO:0000256" key="11">
    <source>
        <dbReference type="SAM" id="MobiDB-lite"/>
    </source>
</evidence>
<organism evidence="13 14">
    <name type="scientific">Coemansia spiralis</name>
    <dbReference type="NCBI Taxonomy" id="417178"/>
    <lineage>
        <taxon>Eukaryota</taxon>
        <taxon>Fungi</taxon>
        <taxon>Fungi incertae sedis</taxon>
        <taxon>Zoopagomycota</taxon>
        <taxon>Kickxellomycotina</taxon>
        <taxon>Kickxellomycetes</taxon>
        <taxon>Kickxellales</taxon>
        <taxon>Kickxellaceae</taxon>
        <taxon>Coemansia</taxon>
    </lineage>
</organism>
<comment type="catalytic activity">
    <reaction evidence="9">
        <text>[protein]-C-terminal L-amino acid-glycyl-phosphatidylethanolamide + H2O = [protein]-C-terminal L-amino acid-glycine + a 1,2-diacyl-sn-glycero-3-phosphoethanolamine</text>
        <dbReference type="Rhea" id="RHEA:67548"/>
        <dbReference type="Rhea" id="RHEA-COMP:17323"/>
        <dbReference type="Rhea" id="RHEA-COMP:17324"/>
        <dbReference type="ChEBI" id="CHEBI:15377"/>
        <dbReference type="ChEBI" id="CHEBI:64612"/>
        <dbReference type="ChEBI" id="CHEBI:172940"/>
        <dbReference type="ChEBI" id="CHEBI:172941"/>
    </reaction>
    <physiologicalReaction direction="left-to-right" evidence="9">
        <dbReference type="Rhea" id="RHEA:67549"/>
    </physiologicalReaction>
</comment>
<dbReference type="EC" id="3.4.22.-" evidence="10"/>
<evidence type="ECO:0000256" key="6">
    <source>
        <dbReference type="ARBA" id="ARBA00022807"/>
    </source>
</evidence>
<comment type="similarity">
    <text evidence="1 10">Belongs to the peptidase C54 family.</text>
</comment>
<keyword evidence="3 10" id="KW-0963">Cytoplasm</keyword>
<dbReference type="InterPro" id="IPR005078">
    <property type="entry name" value="Peptidase_C54"/>
</dbReference>